<reference evidence="1 2" key="1">
    <citation type="submission" date="2019-12" db="EMBL/GenBank/DDBJ databases">
        <authorList>
            <person name="Alioto T."/>
            <person name="Alioto T."/>
            <person name="Gomez Garrido J."/>
        </authorList>
    </citation>
    <scope>NUCLEOTIDE SEQUENCE [LARGE SCALE GENOMIC DNA]</scope>
</reference>
<organism evidence="1 2">
    <name type="scientific">Olea europaea subsp. europaea</name>
    <dbReference type="NCBI Taxonomy" id="158383"/>
    <lineage>
        <taxon>Eukaryota</taxon>
        <taxon>Viridiplantae</taxon>
        <taxon>Streptophyta</taxon>
        <taxon>Embryophyta</taxon>
        <taxon>Tracheophyta</taxon>
        <taxon>Spermatophyta</taxon>
        <taxon>Magnoliopsida</taxon>
        <taxon>eudicotyledons</taxon>
        <taxon>Gunneridae</taxon>
        <taxon>Pentapetalae</taxon>
        <taxon>asterids</taxon>
        <taxon>lamiids</taxon>
        <taxon>Lamiales</taxon>
        <taxon>Oleaceae</taxon>
        <taxon>Oleeae</taxon>
        <taxon>Olea</taxon>
    </lineage>
</organism>
<proteinExistence type="predicted"/>
<sequence length="174" mass="20417">MMKKFEELTVSINDSDVKNDNQPVFLKAFEETEDILGALNNEDFEDDLLEGIEESISQFIFQIFTGIFSIHYELPDGFTFEINDVFPFIKDDDLLFDYNVEEQVNDFRAAALLQAKMDQFIHYVNMDEHVNALYSTTSIYLDAKHAAYEQWHHKTGEFFQYVDRENAYGQGLYQ</sequence>
<dbReference type="InterPro" id="IPR050843">
    <property type="entry name" value="Glycosyl_Hydrlase_38"/>
</dbReference>
<name>A0A8S0P8Q7_OLEEU</name>
<dbReference type="InterPro" id="IPR037094">
    <property type="entry name" value="Glyco_hydro_38_cen_sf"/>
</dbReference>
<dbReference type="Proteomes" id="UP000594638">
    <property type="component" value="Unassembled WGS sequence"/>
</dbReference>
<dbReference type="EMBL" id="CACTIH010000017">
    <property type="protein sequence ID" value="CAA2934662.1"/>
    <property type="molecule type" value="Genomic_DNA"/>
</dbReference>
<dbReference type="Gramene" id="OE9A057446T1">
    <property type="protein sequence ID" value="OE9A057446C1"/>
    <property type="gene ID" value="OE9A057446"/>
</dbReference>
<protein>
    <submittedName>
        <fullName evidence="1">Alpha-mannosidase At3g26720-like isoform X2</fullName>
    </submittedName>
</protein>
<comment type="caution">
    <text evidence="1">The sequence shown here is derived from an EMBL/GenBank/DDBJ whole genome shotgun (WGS) entry which is preliminary data.</text>
</comment>
<evidence type="ECO:0000313" key="1">
    <source>
        <dbReference type="EMBL" id="CAA2934662.1"/>
    </source>
</evidence>
<accession>A0A8S0P8Q7</accession>
<dbReference type="SUPFAM" id="SSF88713">
    <property type="entry name" value="Glycoside hydrolase/deacetylase"/>
    <property type="match status" value="1"/>
</dbReference>
<dbReference type="InterPro" id="IPR011330">
    <property type="entry name" value="Glyco_hydro/deAcase_b/a-brl"/>
</dbReference>
<dbReference type="Gene3D" id="1.20.1270.50">
    <property type="entry name" value="Glycoside hydrolase family 38, central domain"/>
    <property type="match status" value="1"/>
</dbReference>
<dbReference type="AlphaFoldDB" id="A0A8S0P8Q7"/>
<dbReference type="PANTHER" id="PTHR11607">
    <property type="entry name" value="ALPHA-MANNOSIDASE"/>
    <property type="match status" value="1"/>
</dbReference>
<evidence type="ECO:0000313" key="2">
    <source>
        <dbReference type="Proteomes" id="UP000594638"/>
    </source>
</evidence>
<keyword evidence="2" id="KW-1185">Reference proteome</keyword>
<dbReference type="GO" id="GO:0004559">
    <property type="term" value="F:alpha-mannosidase activity"/>
    <property type="evidence" value="ECO:0007669"/>
    <property type="project" value="InterPro"/>
</dbReference>
<dbReference type="GO" id="GO:0006013">
    <property type="term" value="P:mannose metabolic process"/>
    <property type="evidence" value="ECO:0007669"/>
    <property type="project" value="InterPro"/>
</dbReference>
<dbReference type="PANTHER" id="PTHR11607:SF3">
    <property type="entry name" value="LYSOSOMAL ALPHA-MANNOSIDASE"/>
    <property type="match status" value="1"/>
</dbReference>
<gene>
    <name evidence="1" type="ORF">OLEA9_A057446</name>
</gene>
<dbReference type="OrthoDB" id="668182at2759"/>